<proteinExistence type="predicted"/>
<evidence type="ECO:0000256" key="1">
    <source>
        <dbReference type="SAM" id="Coils"/>
    </source>
</evidence>
<evidence type="ECO:0000313" key="4">
    <source>
        <dbReference type="Proteomes" id="UP000439903"/>
    </source>
</evidence>
<dbReference type="Gene3D" id="1.20.58.1520">
    <property type="match status" value="1"/>
</dbReference>
<dbReference type="EMBL" id="WTPW01000170">
    <property type="protein sequence ID" value="KAF0539694.1"/>
    <property type="molecule type" value="Genomic_DNA"/>
</dbReference>
<protein>
    <submittedName>
        <fullName evidence="3">Microtubule associated protein-domain-containing protein</fullName>
    </submittedName>
</protein>
<dbReference type="Proteomes" id="UP000439903">
    <property type="component" value="Unassembled WGS sequence"/>
</dbReference>
<gene>
    <name evidence="3" type="ORF">F8M41_006953</name>
</gene>
<dbReference type="PANTHER" id="PTHR19321:SF41">
    <property type="entry name" value="FASCETTO-RELATED"/>
    <property type="match status" value="1"/>
</dbReference>
<dbReference type="Pfam" id="PF03999">
    <property type="entry name" value="MAP65_ASE1"/>
    <property type="match status" value="1"/>
</dbReference>
<feature type="compositionally biased region" description="Low complexity" evidence="2">
    <location>
        <begin position="543"/>
        <end position="578"/>
    </location>
</feature>
<dbReference type="GO" id="GO:0008017">
    <property type="term" value="F:microtubule binding"/>
    <property type="evidence" value="ECO:0007669"/>
    <property type="project" value="InterPro"/>
</dbReference>
<keyword evidence="4" id="KW-1185">Reference proteome</keyword>
<reference evidence="3 4" key="1">
    <citation type="journal article" date="2019" name="Environ. Microbiol.">
        <title>At the nexus of three kingdoms: the genome of the mycorrhizal fungus Gigaspora margarita provides insights into plant, endobacterial and fungal interactions.</title>
        <authorList>
            <person name="Venice F."/>
            <person name="Ghignone S."/>
            <person name="Salvioli di Fossalunga A."/>
            <person name="Amselem J."/>
            <person name="Novero M."/>
            <person name="Xianan X."/>
            <person name="Sedzielewska Toro K."/>
            <person name="Morin E."/>
            <person name="Lipzen A."/>
            <person name="Grigoriev I.V."/>
            <person name="Henrissat B."/>
            <person name="Martin F.M."/>
            <person name="Bonfante P."/>
        </authorList>
    </citation>
    <scope>NUCLEOTIDE SEQUENCE [LARGE SCALE GENOMIC DNA]</scope>
    <source>
        <strain evidence="3 4">BEG34</strain>
    </source>
</reference>
<dbReference type="AlphaFoldDB" id="A0A8H4AWJ3"/>
<dbReference type="PANTHER" id="PTHR19321">
    <property type="entry name" value="PROTEIN REGULATOR OF CYTOKINESIS 1 PRC1-RELATED"/>
    <property type="match status" value="1"/>
</dbReference>
<feature type="region of interest" description="Disordered" evidence="2">
    <location>
        <begin position="499"/>
        <end position="804"/>
    </location>
</feature>
<dbReference type="InterPro" id="IPR007145">
    <property type="entry name" value="MAP65_Ase1_PRC1"/>
</dbReference>
<dbReference type="GO" id="GO:0005737">
    <property type="term" value="C:cytoplasm"/>
    <property type="evidence" value="ECO:0007669"/>
    <property type="project" value="TreeGrafter"/>
</dbReference>
<feature type="compositionally biased region" description="Polar residues" evidence="2">
    <location>
        <begin position="579"/>
        <end position="598"/>
    </location>
</feature>
<dbReference type="GO" id="GO:0051256">
    <property type="term" value="P:mitotic spindle midzone assembly"/>
    <property type="evidence" value="ECO:0007669"/>
    <property type="project" value="TreeGrafter"/>
</dbReference>
<feature type="compositionally biased region" description="Polar residues" evidence="2">
    <location>
        <begin position="514"/>
        <end position="542"/>
    </location>
</feature>
<accession>A0A8H4AWJ3</accession>
<feature type="coiled-coil region" evidence="1">
    <location>
        <begin position="102"/>
        <end position="129"/>
    </location>
</feature>
<evidence type="ECO:0000313" key="3">
    <source>
        <dbReference type="EMBL" id="KAF0539694.1"/>
    </source>
</evidence>
<dbReference type="OrthoDB" id="642895at2759"/>
<evidence type="ECO:0000256" key="2">
    <source>
        <dbReference type="SAM" id="MobiDB-lite"/>
    </source>
</evidence>
<comment type="caution">
    <text evidence="3">The sequence shown here is derived from an EMBL/GenBank/DDBJ whole genome shotgun (WGS) entry which is preliminary data.</text>
</comment>
<organism evidence="3 4">
    <name type="scientific">Gigaspora margarita</name>
    <dbReference type="NCBI Taxonomy" id="4874"/>
    <lineage>
        <taxon>Eukaryota</taxon>
        <taxon>Fungi</taxon>
        <taxon>Fungi incertae sedis</taxon>
        <taxon>Mucoromycota</taxon>
        <taxon>Glomeromycotina</taxon>
        <taxon>Glomeromycetes</taxon>
        <taxon>Diversisporales</taxon>
        <taxon>Gigasporaceae</taxon>
        <taxon>Gigaspora</taxon>
    </lineage>
</organism>
<feature type="compositionally biased region" description="Polar residues" evidence="2">
    <location>
        <begin position="702"/>
        <end position="713"/>
    </location>
</feature>
<feature type="compositionally biased region" description="Low complexity" evidence="2">
    <location>
        <begin position="738"/>
        <end position="762"/>
    </location>
</feature>
<name>A0A8H4AWJ3_GIGMA</name>
<keyword evidence="1" id="KW-0175">Coiled coil</keyword>
<feature type="compositionally biased region" description="Polar residues" evidence="2">
    <location>
        <begin position="765"/>
        <end position="786"/>
    </location>
</feature>
<feature type="compositionally biased region" description="Low complexity" evidence="2">
    <location>
        <begin position="616"/>
        <end position="701"/>
    </location>
</feature>
<sequence>MDALHFKIDHLKLLWSEYRVANDGVDRDYSDHSEWAREKLQAVLSEFDKLIQEQILWKSALSAEIDDLLVEIEEFCHIFGRRVDTIIPKAAALNVELNDTTRDNLRSIRDSLREEINLTQENVKKWLDDLRTFVIELDVDYKVPPDEIFENDLSTSVVQPVKCKYDEMAGVVIGRRNEFEESAIKLHYYWDALHHIPQDETDEGLFDLFSDKQNPKDVYEALQASENKDINSDDQKEILDSRREYVYYTPQLPTGLKLTPECIAILKEKSVTLGKDYEIRKKQLTVMQKDVKNLYNELNTPMEERIELIDSLDEEYMELLSLERDRLKEIMRVIIEKAIEEYTSQLVELWDKCLVPEFEREEFFANVHKLTSSQDVYELLAHEVARLQELYAKCAEIYRLMLERRALISKMIEFEKKASDPRRLFQSSFRLLEEEKWRKSCWPNLVRIEDQLVNACVNYEETERKPFMHESMRYLDNLQSEISERIVNQMFFGFEKDAAKGQIDQSQTKRKDSQLSLKTTPSRSVSPSGLNDNSSRRNSQLISSRPPKSRPVSPSRRNSMAPSRPTSPTRRISRAPSRQVSPSRRNSMAPSRPTSPTRRISKAPSRPVSPTRRNSRAPSRPVSPSRRNSLAPSRAASPSRSRAPSRTPSRAPSRATSPVKSKRSSLYLSSDSTLSSSPTLRTPKSSNGPSSSSRRSSIYASNLDSQSGITNSHRTNKSIDDKGLASRRSSLFLDKGNSTAQRSNSVSSTSSESSASSIAAPTTPEPSLTSSDGDNGKSQSNISIKNNVKPKMDNDKNISQSKTRSLIPPLSTARKANTGMVKARPRSIIGGISEPTAMLKKQASKRMSMFMDNGH</sequence>
<dbReference type="GO" id="GO:1990023">
    <property type="term" value="C:mitotic spindle midzone"/>
    <property type="evidence" value="ECO:0007669"/>
    <property type="project" value="TreeGrafter"/>
</dbReference>